<evidence type="ECO:0000313" key="2">
    <source>
        <dbReference type="Proteomes" id="UP000034617"/>
    </source>
</evidence>
<reference evidence="1 2" key="1">
    <citation type="journal article" date="2015" name="Nature">
        <title>rRNA introns, odd ribosomes, and small enigmatic genomes across a large radiation of phyla.</title>
        <authorList>
            <person name="Brown C.T."/>
            <person name="Hug L.A."/>
            <person name="Thomas B.C."/>
            <person name="Sharon I."/>
            <person name="Castelle C.J."/>
            <person name="Singh A."/>
            <person name="Wilkins M.J."/>
            <person name="Williams K.H."/>
            <person name="Banfield J.F."/>
        </authorList>
    </citation>
    <scope>NUCLEOTIDE SEQUENCE [LARGE SCALE GENOMIC DNA]</scope>
</reference>
<dbReference type="Proteomes" id="UP000034617">
    <property type="component" value="Unassembled WGS sequence"/>
</dbReference>
<protein>
    <submittedName>
        <fullName evidence="1">Uncharacterized protein</fullName>
    </submittedName>
</protein>
<accession>A0A0G1GUZ8</accession>
<sequence length="89" mass="10057">MSTSMTLDKTDFIKFNVSPTFKKLVAKQAKKAGLTLSELGRMLFGWYAHGLIHKPTLEELAKEAKRDYEEGRGVTLSSAKDIKKYFNSL</sequence>
<dbReference type="EMBL" id="LCHM01000014">
    <property type="protein sequence ID" value="KKT38043.1"/>
    <property type="molecule type" value="Genomic_DNA"/>
</dbReference>
<comment type="caution">
    <text evidence="1">The sequence shown here is derived from an EMBL/GenBank/DDBJ whole genome shotgun (WGS) entry which is preliminary data.</text>
</comment>
<proteinExistence type="predicted"/>
<organism evidence="1 2">
    <name type="scientific">Candidatus Gottesmanbacteria bacterium GW2011_GWB1_44_11c</name>
    <dbReference type="NCBI Taxonomy" id="1618447"/>
    <lineage>
        <taxon>Bacteria</taxon>
        <taxon>Candidatus Gottesmaniibacteriota</taxon>
    </lineage>
</organism>
<name>A0A0G1GUZ8_9BACT</name>
<gene>
    <name evidence="1" type="ORF">UW22_C0014G0002</name>
</gene>
<dbReference type="AlphaFoldDB" id="A0A0G1GUZ8"/>
<evidence type="ECO:0000313" key="1">
    <source>
        <dbReference type="EMBL" id="KKT38043.1"/>
    </source>
</evidence>